<keyword evidence="1" id="KW-0723">Serine/threonine-protein kinase</keyword>
<dbReference type="RefSeq" id="WP_012257090.1">
    <property type="nucleotide sequence ID" value="NC_010175.1"/>
</dbReference>
<dbReference type="GO" id="GO:0004674">
    <property type="term" value="F:protein serine/threonine kinase activity"/>
    <property type="evidence" value="ECO:0007669"/>
    <property type="project" value="UniProtKB-KW"/>
</dbReference>
<dbReference type="EnsemblBacteria" id="ABY34434">
    <property type="protein sequence ID" value="ABY34434"/>
    <property type="gene ID" value="Caur_1205"/>
</dbReference>
<evidence type="ECO:0000256" key="1">
    <source>
        <dbReference type="ARBA" id="ARBA00022527"/>
    </source>
</evidence>
<dbReference type="PANTHER" id="PTHR35526:SF6">
    <property type="entry name" value="SLR1861 PROTEIN"/>
    <property type="match status" value="1"/>
</dbReference>
<dbReference type="KEGG" id="cau:Caur_1205"/>
<proteinExistence type="predicted"/>
<accession>A9WJY3</accession>
<dbReference type="PANTHER" id="PTHR35526">
    <property type="entry name" value="ANTI-SIGMA-F FACTOR RSBW-RELATED"/>
    <property type="match status" value="1"/>
</dbReference>
<dbReference type="InterPro" id="IPR050267">
    <property type="entry name" value="Anti-sigma-factor_SerPK"/>
</dbReference>
<dbReference type="PATRIC" id="fig|324602.8.peg.1381"/>
<dbReference type="Proteomes" id="UP000002008">
    <property type="component" value="Chromosome"/>
</dbReference>
<name>A9WJY3_CHLAA</name>
<sequence>MPASLRFDADLRSLKHIRRAMIDAANQIGARRDSIDDVVYAANELISNTITYGYGNQAGPIWIDIWQEGDTLYVSIRDTAPVFDPLSVPLPRNLIKRGQQRIGGLGLFLTRHLLDDLQHRPLPGGGNELLLIKRRAF</sequence>
<keyword evidence="3" id="KW-0547">Nucleotide-binding</keyword>
<keyword evidence="1" id="KW-0808">Transferase</keyword>
<evidence type="ECO:0000313" key="3">
    <source>
        <dbReference type="EMBL" id="ABY34434.1"/>
    </source>
</evidence>
<evidence type="ECO:0000313" key="4">
    <source>
        <dbReference type="Proteomes" id="UP000002008"/>
    </source>
</evidence>
<protein>
    <submittedName>
        <fullName evidence="3">ATP-binding region ATPase domain protein</fullName>
    </submittedName>
</protein>
<reference evidence="4" key="1">
    <citation type="journal article" date="2011" name="BMC Genomics">
        <title>Complete genome sequence of the filamentous anoxygenic phototrophic bacterium Chloroflexus aurantiacus.</title>
        <authorList>
            <person name="Tang K.H."/>
            <person name="Barry K."/>
            <person name="Chertkov O."/>
            <person name="Dalin E."/>
            <person name="Han C.S."/>
            <person name="Hauser L.J."/>
            <person name="Honchak B.M."/>
            <person name="Karbach L.E."/>
            <person name="Land M.L."/>
            <person name="Lapidus A."/>
            <person name="Larimer F.W."/>
            <person name="Mikhailova N."/>
            <person name="Pitluck S."/>
            <person name="Pierson B.K."/>
            <person name="Blankenship R.E."/>
        </authorList>
    </citation>
    <scope>NUCLEOTIDE SEQUENCE [LARGE SCALE GENOMIC DNA]</scope>
    <source>
        <strain evidence="4">ATCC 29366 / DSM 635 / J-10-fl</strain>
    </source>
</reference>
<feature type="domain" description="Histidine kinase/HSP90-like ATPase" evidence="2">
    <location>
        <begin position="7"/>
        <end position="133"/>
    </location>
</feature>
<dbReference type="AlphaFoldDB" id="A9WJY3"/>
<keyword evidence="4" id="KW-1185">Reference proteome</keyword>
<dbReference type="SUPFAM" id="SSF55874">
    <property type="entry name" value="ATPase domain of HSP90 chaperone/DNA topoisomerase II/histidine kinase"/>
    <property type="match status" value="1"/>
</dbReference>
<gene>
    <name evidence="3" type="ordered locus">Caur_1205</name>
</gene>
<organism evidence="3 4">
    <name type="scientific">Chloroflexus aurantiacus (strain ATCC 29366 / DSM 635 / J-10-fl)</name>
    <dbReference type="NCBI Taxonomy" id="324602"/>
    <lineage>
        <taxon>Bacteria</taxon>
        <taxon>Bacillati</taxon>
        <taxon>Chloroflexota</taxon>
        <taxon>Chloroflexia</taxon>
        <taxon>Chloroflexales</taxon>
        <taxon>Chloroflexineae</taxon>
        <taxon>Chloroflexaceae</taxon>
        <taxon>Chloroflexus</taxon>
    </lineage>
</organism>
<dbReference type="Gene3D" id="3.30.565.10">
    <property type="entry name" value="Histidine kinase-like ATPase, C-terminal domain"/>
    <property type="match status" value="1"/>
</dbReference>
<dbReference type="InterPro" id="IPR003594">
    <property type="entry name" value="HATPase_dom"/>
</dbReference>
<dbReference type="CDD" id="cd16936">
    <property type="entry name" value="HATPase_RsbW-like"/>
    <property type="match status" value="1"/>
</dbReference>
<dbReference type="InParanoid" id="A9WJY3"/>
<dbReference type="STRING" id="324602.Caur_1205"/>
<dbReference type="eggNOG" id="COG2172">
    <property type="taxonomic scope" value="Bacteria"/>
</dbReference>
<dbReference type="EMBL" id="CP000909">
    <property type="protein sequence ID" value="ABY34434.1"/>
    <property type="molecule type" value="Genomic_DNA"/>
</dbReference>
<dbReference type="HOGENOM" id="CLU_090336_24_1_0"/>
<keyword evidence="3" id="KW-0067">ATP-binding</keyword>
<keyword evidence="1" id="KW-0418">Kinase</keyword>
<dbReference type="Pfam" id="PF13581">
    <property type="entry name" value="HATPase_c_2"/>
    <property type="match status" value="1"/>
</dbReference>
<dbReference type="InterPro" id="IPR036890">
    <property type="entry name" value="HATPase_C_sf"/>
</dbReference>
<evidence type="ECO:0000259" key="2">
    <source>
        <dbReference type="Pfam" id="PF13581"/>
    </source>
</evidence>
<dbReference type="GO" id="GO:0005524">
    <property type="term" value="F:ATP binding"/>
    <property type="evidence" value="ECO:0007669"/>
    <property type="project" value="UniProtKB-KW"/>
</dbReference>